<evidence type="ECO:0000313" key="3">
    <source>
        <dbReference type="EMBL" id="OHA81422.1"/>
    </source>
</evidence>
<keyword evidence="2" id="KW-0472">Membrane</keyword>
<organism evidence="3 4">
    <name type="scientific">Candidatus Yonathbacteria bacterium RIFCSPHIGHO2_01_FULL_51_10</name>
    <dbReference type="NCBI Taxonomy" id="1802723"/>
    <lineage>
        <taxon>Bacteria</taxon>
        <taxon>Candidatus Yonathiibacteriota</taxon>
    </lineage>
</organism>
<dbReference type="EMBL" id="MHUS01000011">
    <property type="protein sequence ID" value="OHA81422.1"/>
    <property type="molecule type" value="Genomic_DNA"/>
</dbReference>
<evidence type="ECO:0000256" key="1">
    <source>
        <dbReference type="SAM" id="MobiDB-lite"/>
    </source>
</evidence>
<dbReference type="AlphaFoldDB" id="A0A1G2S9U5"/>
<dbReference type="STRING" id="1802723.A2675_00080"/>
<accession>A0A1G2S9U5</accession>
<feature type="region of interest" description="Disordered" evidence="1">
    <location>
        <begin position="216"/>
        <end position="235"/>
    </location>
</feature>
<proteinExistence type="predicted"/>
<sequence>MQQVSPPTTPANGILDIIVEVSIKTGILVGFILFALKTTKKLSDEIGGHVASWAQKGFGMVAGGALGATALAGRSTIGRLAQNRLDKGTIQERASKKGLGGFIARRELTLTKGTAEGSMDFRTTAAGKLADKSAGLNLGEGKKGGFKAARDTQTERELAYAKSLEVSPSEDLMREKNRADAEHKMAQDAVAAGDTSAAAQQEVARTKAAKDAAAKAVADKNKERRSNYANVAEGRGSGAGYAINLILNPTHSGRTARDAANRIRTGTAPKRKSTGDPTKDTNTTMQDILDELKKFNERQPAPASPNPPTP</sequence>
<reference evidence="3 4" key="1">
    <citation type="journal article" date="2016" name="Nat. Commun.">
        <title>Thousands of microbial genomes shed light on interconnected biogeochemical processes in an aquifer system.</title>
        <authorList>
            <person name="Anantharaman K."/>
            <person name="Brown C.T."/>
            <person name="Hug L.A."/>
            <person name="Sharon I."/>
            <person name="Castelle C.J."/>
            <person name="Probst A.J."/>
            <person name="Thomas B.C."/>
            <person name="Singh A."/>
            <person name="Wilkins M.J."/>
            <person name="Karaoz U."/>
            <person name="Brodie E.L."/>
            <person name="Williams K.H."/>
            <person name="Hubbard S.S."/>
            <person name="Banfield J.F."/>
        </authorList>
    </citation>
    <scope>NUCLEOTIDE SEQUENCE [LARGE SCALE GENOMIC DNA]</scope>
</reference>
<feature type="region of interest" description="Disordered" evidence="1">
    <location>
        <begin position="252"/>
        <end position="310"/>
    </location>
</feature>
<keyword evidence="2" id="KW-0812">Transmembrane</keyword>
<gene>
    <name evidence="3" type="ORF">A2675_00080</name>
</gene>
<feature type="compositionally biased region" description="Basic and acidic residues" evidence="1">
    <location>
        <begin position="216"/>
        <end position="226"/>
    </location>
</feature>
<comment type="caution">
    <text evidence="3">The sequence shown here is derived from an EMBL/GenBank/DDBJ whole genome shotgun (WGS) entry which is preliminary data.</text>
</comment>
<name>A0A1G2S9U5_9BACT</name>
<evidence type="ECO:0000313" key="4">
    <source>
        <dbReference type="Proteomes" id="UP000176997"/>
    </source>
</evidence>
<protein>
    <submittedName>
        <fullName evidence="3">Uncharacterized protein</fullName>
    </submittedName>
</protein>
<dbReference type="Proteomes" id="UP000176997">
    <property type="component" value="Unassembled WGS sequence"/>
</dbReference>
<feature type="transmembrane region" description="Helical" evidence="2">
    <location>
        <begin position="14"/>
        <end position="36"/>
    </location>
</feature>
<keyword evidence="2" id="KW-1133">Transmembrane helix</keyword>
<evidence type="ECO:0000256" key="2">
    <source>
        <dbReference type="SAM" id="Phobius"/>
    </source>
</evidence>